<evidence type="ECO:0000313" key="7">
    <source>
        <dbReference type="Proteomes" id="UP000293912"/>
    </source>
</evidence>
<dbReference type="EC" id="2.3.1.31" evidence="6"/>
<evidence type="ECO:0000256" key="2">
    <source>
        <dbReference type="ARBA" id="ARBA00023167"/>
    </source>
</evidence>
<dbReference type="PIRSF" id="PIRSF000443">
    <property type="entry name" value="Homoser_Ac_trans"/>
    <property type="match status" value="1"/>
</dbReference>
<dbReference type="Gene3D" id="3.40.50.1820">
    <property type="entry name" value="alpha/beta hydrolase"/>
    <property type="match status" value="1"/>
</dbReference>
<gene>
    <name evidence="6" type="primary">metX1</name>
    <name evidence="6" type="ORF">HPF_16700</name>
</gene>
<dbReference type="InterPro" id="IPR000073">
    <property type="entry name" value="AB_hydrolase_1"/>
</dbReference>
<evidence type="ECO:0000313" key="6">
    <source>
        <dbReference type="EMBL" id="QBM29334.1"/>
    </source>
</evidence>
<dbReference type="InterPro" id="IPR029058">
    <property type="entry name" value="AB_hydrolase_fold"/>
</dbReference>
<dbReference type="AlphaFoldDB" id="A0A4P6X6J3"/>
<keyword evidence="7" id="KW-1185">Reference proteome</keyword>
<feature type="active site" evidence="4">
    <location>
        <position position="313"/>
    </location>
</feature>
<proteinExistence type="predicted"/>
<sequence length="337" mass="36962">MLNTLSLGAHRLSSGTELPALDIAYATFGQLAPDGRNAVLVTHGYTSGPSMLVPGHHVAESSWAPLLGPGRPLDTDRFFIVCSNMLGSSFGTTGPNTTNPATGRPWGPGFPAITLEDIVAVQHRLLQQLGVRHLRAVVGPSYGGWQALQWALSFPDMVDAVGSLVSGLTHPKGLSAESTRQRFADHPAWNGGWHYGDARMTDMLTELRRQTLRSYGLETLFEARMPDPAQRQAAMDQACRQWAERFDPNSMVTLAAAAERFDVRDRLSEIRARLLFMVCTTDAIFPPDPVVRALLDAVPAPLRYRELDSPYGHMASGVEWPRLEDDLRWLLDPPAAT</sequence>
<reference evidence="6 7" key="1">
    <citation type="submission" date="2019-03" db="EMBL/GenBank/DDBJ databases">
        <authorList>
            <person name="Sebastian G."/>
            <person name="Baumann P."/>
            <person name="Ruckert C."/>
            <person name="Kalinowski J."/>
            <person name="Nebel B."/>
            <person name="Takors R."/>
            <person name="Blombach B."/>
        </authorList>
    </citation>
    <scope>NUCLEOTIDE SEQUENCE [LARGE SCALE GENOMIC DNA]</scope>
    <source>
        <strain evidence="6 7">DSM 1084</strain>
    </source>
</reference>
<dbReference type="PANTHER" id="PTHR32268:SF11">
    <property type="entry name" value="HOMOSERINE O-ACETYLTRANSFERASE"/>
    <property type="match status" value="1"/>
</dbReference>
<name>A0A4P6X6J3_HYDPS</name>
<keyword evidence="3 6" id="KW-0012">Acyltransferase</keyword>
<dbReference type="InterPro" id="IPR008220">
    <property type="entry name" value="HAT_MetX-like"/>
</dbReference>
<dbReference type="SUPFAM" id="SSF53474">
    <property type="entry name" value="alpha/beta-Hydrolases"/>
    <property type="match status" value="1"/>
</dbReference>
<dbReference type="Pfam" id="PF00561">
    <property type="entry name" value="Abhydrolase_1"/>
    <property type="match status" value="1"/>
</dbReference>
<dbReference type="GO" id="GO:0004414">
    <property type="term" value="F:homoserine O-acetyltransferase activity"/>
    <property type="evidence" value="ECO:0007669"/>
    <property type="project" value="UniProtKB-EC"/>
</dbReference>
<evidence type="ECO:0000256" key="1">
    <source>
        <dbReference type="ARBA" id="ARBA00022679"/>
    </source>
</evidence>
<dbReference type="PANTHER" id="PTHR32268">
    <property type="entry name" value="HOMOSERINE O-ACETYLTRANSFERASE"/>
    <property type="match status" value="1"/>
</dbReference>
<evidence type="ECO:0000259" key="5">
    <source>
        <dbReference type="Pfam" id="PF00561"/>
    </source>
</evidence>
<keyword evidence="2" id="KW-0486">Methionine biosynthesis</keyword>
<dbReference type="GO" id="GO:0009092">
    <property type="term" value="P:homoserine metabolic process"/>
    <property type="evidence" value="ECO:0007669"/>
    <property type="project" value="TreeGrafter"/>
</dbReference>
<feature type="active site" evidence="4">
    <location>
        <position position="282"/>
    </location>
</feature>
<organism evidence="6 7">
    <name type="scientific">Hydrogenophaga pseudoflava</name>
    <name type="common">Pseudomonas carboxydoflava</name>
    <dbReference type="NCBI Taxonomy" id="47421"/>
    <lineage>
        <taxon>Bacteria</taxon>
        <taxon>Pseudomonadati</taxon>
        <taxon>Pseudomonadota</taxon>
        <taxon>Betaproteobacteria</taxon>
        <taxon>Burkholderiales</taxon>
        <taxon>Comamonadaceae</taxon>
        <taxon>Hydrogenophaga</taxon>
    </lineage>
</organism>
<keyword evidence="2" id="KW-0028">Amino-acid biosynthesis</keyword>
<dbReference type="EMBL" id="CP037867">
    <property type="protein sequence ID" value="QBM29334.1"/>
    <property type="molecule type" value="Genomic_DNA"/>
</dbReference>
<dbReference type="GO" id="GO:0009086">
    <property type="term" value="P:methionine biosynthetic process"/>
    <property type="evidence" value="ECO:0007669"/>
    <property type="project" value="UniProtKB-KW"/>
</dbReference>
<accession>A0A4P6X6J3</accession>
<evidence type="ECO:0000256" key="3">
    <source>
        <dbReference type="ARBA" id="ARBA00023315"/>
    </source>
</evidence>
<evidence type="ECO:0000256" key="4">
    <source>
        <dbReference type="PIRSR" id="PIRSR000443-1"/>
    </source>
</evidence>
<feature type="domain" description="AB hydrolase-1" evidence="5">
    <location>
        <begin position="38"/>
        <end position="315"/>
    </location>
</feature>
<protein>
    <submittedName>
        <fullName evidence="6">Homoserine O-acetyltransferase</fullName>
        <ecNumber evidence="6">2.3.1.31</ecNumber>
    </submittedName>
</protein>
<dbReference type="KEGG" id="hpse:HPF_16700"/>
<dbReference type="RefSeq" id="WP_133157260.1">
    <property type="nucleotide sequence ID" value="NZ_CP037867.1"/>
</dbReference>
<feature type="active site" description="Nucleophile" evidence="4">
    <location>
        <position position="141"/>
    </location>
</feature>
<keyword evidence="1 6" id="KW-0808">Transferase</keyword>
<dbReference type="Proteomes" id="UP000293912">
    <property type="component" value="Chromosome"/>
</dbReference>